<accession>A0AAV9NFZ7</accession>
<evidence type="ECO:0000256" key="2">
    <source>
        <dbReference type="ARBA" id="ARBA00022723"/>
    </source>
</evidence>
<comment type="similarity">
    <text evidence="1">Belongs to the metallo-beta-lactamase superfamily.</text>
</comment>
<proteinExistence type="inferred from homology"/>
<keyword evidence="2" id="KW-0479">Metal-binding</keyword>
<dbReference type="CDD" id="cd07730">
    <property type="entry name" value="metallo-hydrolase-like_MBL-fold"/>
    <property type="match status" value="1"/>
</dbReference>
<dbReference type="Gene3D" id="3.60.15.10">
    <property type="entry name" value="Ribonuclease Z/Hydroxyacylglutathione hydrolase-like"/>
    <property type="match status" value="1"/>
</dbReference>
<evidence type="ECO:0000256" key="4">
    <source>
        <dbReference type="ARBA" id="ARBA00022833"/>
    </source>
</evidence>
<dbReference type="SMART" id="SM00849">
    <property type="entry name" value="Lactamase_B"/>
    <property type="match status" value="1"/>
</dbReference>
<evidence type="ECO:0000256" key="1">
    <source>
        <dbReference type="ARBA" id="ARBA00007749"/>
    </source>
</evidence>
<evidence type="ECO:0000259" key="5">
    <source>
        <dbReference type="SMART" id="SM00849"/>
    </source>
</evidence>
<comment type="caution">
    <text evidence="6">The sequence shown here is derived from an EMBL/GenBank/DDBJ whole genome shotgun (WGS) entry which is preliminary data.</text>
</comment>
<name>A0AAV9NFZ7_9EURO</name>
<dbReference type="AlphaFoldDB" id="A0AAV9NFZ7"/>
<dbReference type="InterPro" id="IPR001279">
    <property type="entry name" value="Metallo-B-lactamas"/>
</dbReference>
<dbReference type="InterPro" id="IPR051013">
    <property type="entry name" value="MBL_superfamily_lactonases"/>
</dbReference>
<feature type="domain" description="Metallo-beta-lactamase" evidence="5">
    <location>
        <begin position="47"/>
        <end position="283"/>
    </location>
</feature>
<dbReference type="GeneID" id="89969527"/>
<dbReference type="PANTHER" id="PTHR42978:SF4">
    <property type="entry name" value="METALLO-BETA-LACTAMASE DOMAIN-CONTAINING PROTEIN"/>
    <property type="match status" value="1"/>
</dbReference>
<protein>
    <recommendedName>
        <fullName evidence="5">Metallo-beta-lactamase domain-containing protein</fullName>
    </recommendedName>
</protein>
<sequence length="318" mass="35457">MATSQSLPPPLPAGGSHVNVHLLDGGSFVADTIRLHSQVDNERVRLYNWAFLIRHPVSGRDILWDLGMSGEKKDYSTIVAEVFWPDLEMVGPRKTLRQQIKGCLSLDPDDIETVIFSHAHFDHCRPIAGEFPNAKALFGPGTWDYCAPGHFAEPSSQWDGRFFDPKRATEQSRELAGPWVPFGPFDEAMDFYGDGSFWIIKAPGHMPGNLCAAARLRDGQWIVLGSDCCHTREIYDGTYDFGVFILRDGAEASLHTDISAARETIRRIKVMEREYGAHVAFAHDATWMIKGDDATLMSLLSDTIKEAARDRLPLGRVA</sequence>
<organism evidence="6 7">
    <name type="scientific">Exophiala bonariae</name>
    <dbReference type="NCBI Taxonomy" id="1690606"/>
    <lineage>
        <taxon>Eukaryota</taxon>
        <taxon>Fungi</taxon>
        <taxon>Dikarya</taxon>
        <taxon>Ascomycota</taxon>
        <taxon>Pezizomycotina</taxon>
        <taxon>Eurotiomycetes</taxon>
        <taxon>Chaetothyriomycetidae</taxon>
        <taxon>Chaetothyriales</taxon>
        <taxon>Herpotrichiellaceae</taxon>
        <taxon>Exophiala</taxon>
    </lineage>
</organism>
<dbReference type="InterPro" id="IPR036866">
    <property type="entry name" value="RibonucZ/Hydroxyglut_hydro"/>
</dbReference>
<dbReference type="RefSeq" id="XP_064707189.1">
    <property type="nucleotide sequence ID" value="XM_064844931.1"/>
</dbReference>
<dbReference type="SUPFAM" id="SSF56281">
    <property type="entry name" value="Metallo-hydrolase/oxidoreductase"/>
    <property type="match status" value="1"/>
</dbReference>
<evidence type="ECO:0000313" key="7">
    <source>
        <dbReference type="Proteomes" id="UP001358417"/>
    </source>
</evidence>
<dbReference type="GO" id="GO:0046872">
    <property type="term" value="F:metal ion binding"/>
    <property type="evidence" value="ECO:0007669"/>
    <property type="project" value="UniProtKB-KW"/>
</dbReference>
<evidence type="ECO:0000256" key="3">
    <source>
        <dbReference type="ARBA" id="ARBA00022801"/>
    </source>
</evidence>
<keyword evidence="4" id="KW-0862">Zinc</keyword>
<dbReference type="EMBL" id="JAVRRD010000010">
    <property type="protein sequence ID" value="KAK5054416.1"/>
    <property type="molecule type" value="Genomic_DNA"/>
</dbReference>
<dbReference type="PANTHER" id="PTHR42978">
    <property type="entry name" value="QUORUM-QUENCHING LACTONASE YTNP-RELATED-RELATED"/>
    <property type="match status" value="1"/>
</dbReference>
<keyword evidence="7" id="KW-1185">Reference proteome</keyword>
<dbReference type="GO" id="GO:0016787">
    <property type="term" value="F:hydrolase activity"/>
    <property type="evidence" value="ECO:0007669"/>
    <property type="project" value="UniProtKB-KW"/>
</dbReference>
<reference evidence="6 7" key="1">
    <citation type="submission" date="2023-08" db="EMBL/GenBank/DDBJ databases">
        <title>Black Yeasts Isolated from many extreme environments.</title>
        <authorList>
            <person name="Coleine C."/>
            <person name="Stajich J.E."/>
            <person name="Selbmann L."/>
        </authorList>
    </citation>
    <scope>NUCLEOTIDE SEQUENCE [LARGE SCALE GENOMIC DNA]</scope>
    <source>
        <strain evidence="6 7">CCFEE 5792</strain>
    </source>
</reference>
<dbReference type="Proteomes" id="UP001358417">
    <property type="component" value="Unassembled WGS sequence"/>
</dbReference>
<evidence type="ECO:0000313" key="6">
    <source>
        <dbReference type="EMBL" id="KAK5054416.1"/>
    </source>
</evidence>
<gene>
    <name evidence="6" type="ORF">LTR84_001306</name>
</gene>
<keyword evidence="3" id="KW-0378">Hydrolase</keyword>